<keyword evidence="2" id="KW-1185">Reference proteome</keyword>
<dbReference type="Proteomes" id="UP001597318">
    <property type="component" value="Unassembled WGS sequence"/>
</dbReference>
<protein>
    <submittedName>
        <fullName evidence="1">Uncharacterized protein</fullName>
    </submittedName>
</protein>
<accession>A0ABW5C5K5</accession>
<proteinExistence type="predicted"/>
<organism evidence="1 2">
    <name type="scientific">Metabacillus endolithicus</name>
    <dbReference type="NCBI Taxonomy" id="1535204"/>
    <lineage>
        <taxon>Bacteria</taxon>
        <taxon>Bacillati</taxon>
        <taxon>Bacillota</taxon>
        <taxon>Bacilli</taxon>
        <taxon>Bacillales</taxon>
        <taxon>Bacillaceae</taxon>
        <taxon>Metabacillus</taxon>
    </lineage>
</organism>
<evidence type="ECO:0000313" key="1">
    <source>
        <dbReference type="EMBL" id="MFD2216469.1"/>
    </source>
</evidence>
<comment type="caution">
    <text evidence="1">The sequence shown here is derived from an EMBL/GenBank/DDBJ whole genome shotgun (WGS) entry which is preliminary data.</text>
</comment>
<evidence type="ECO:0000313" key="2">
    <source>
        <dbReference type="Proteomes" id="UP001597318"/>
    </source>
</evidence>
<sequence>MTQTVNEVHIQLKEHGAVVNNLWNGMSVSRNYISPTDLALSMLDILEDSEIIRHLLSTNTLVELFTPYLEADSWDTGEHEEDLIQIIDMITGNVPDYGEKAVKLLFTQLSSRFNPMELSVQETNKILKVFIDKFSRTNFSGEYEYTLLIDLFCKILEKVNLLGDRSVPFLSPILRKIYQQANFLDDKEIINSLFEVTASKADKSAVLRVLEPYIKKERVCSSPLLPKNCFIYQEMLDGTVLVGIEVEAQRFDVKYHRRDFKQVGHPNMLFLFKIRGQEVLMSQLVCIKDKLLKPTTQLYRYPFSNVFKSLSCCWPDLQSYKVKDLSMVGTLPYAFINSPNNDHAYFGENLGEKFYFLQDNDFNHEDLTPIEDGLTLSDWLELQKFEKK</sequence>
<dbReference type="RefSeq" id="WP_212137919.1">
    <property type="nucleotide sequence ID" value="NZ_JBHUIK010000007.1"/>
</dbReference>
<gene>
    <name evidence="1" type="ORF">ACFSKK_22595</name>
</gene>
<reference evidence="2" key="1">
    <citation type="journal article" date="2019" name="Int. J. Syst. Evol. Microbiol.">
        <title>The Global Catalogue of Microorganisms (GCM) 10K type strain sequencing project: providing services to taxonomists for standard genome sequencing and annotation.</title>
        <authorList>
            <consortium name="The Broad Institute Genomics Platform"/>
            <consortium name="The Broad Institute Genome Sequencing Center for Infectious Disease"/>
            <person name="Wu L."/>
            <person name="Ma J."/>
        </authorList>
    </citation>
    <scope>NUCLEOTIDE SEQUENCE [LARGE SCALE GENOMIC DNA]</scope>
    <source>
        <strain evidence="2">CGMCC 1.15474</strain>
    </source>
</reference>
<name>A0ABW5C5K5_9BACI</name>
<dbReference type="EMBL" id="JBHUIK010000007">
    <property type="protein sequence ID" value="MFD2216469.1"/>
    <property type="molecule type" value="Genomic_DNA"/>
</dbReference>